<evidence type="ECO:0000256" key="3">
    <source>
        <dbReference type="ARBA" id="ARBA00022697"/>
    </source>
</evidence>
<evidence type="ECO:0000256" key="4">
    <source>
        <dbReference type="ARBA" id="ARBA00022741"/>
    </source>
</evidence>
<dbReference type="OrthoDB" id="48950at2"/>
<dbReference type="Pfam" id="PF01636">
    <property type="entry name" value="APH"/>
    <property type="match status" value="1"/>
</dbReference>
<dbReference type="eggNOG" id="COG2334">
    <property type="taxonomic scope" value="Bacteria"/>
</dbReference>
<dbReference type="GO" id="GO:0005524">
    <property type="term" value="F:ATP binding"/>
    <property type="evidence" value="ECO:0007669"/>
    <property type="project" value="UniProtKB-KW"/>
</dbReference>
<dbReference type="Gene3D" id="3.90.1200.10">
    <property type="match status" value="1"/>
</dbReference>
<evidence type="ECO:0000256" key="2">
    <source>
        <dbReference type="ARBA" id="ARBA00022679"/>
    </source>
</evidence>
<dbReference type="Proteomes" id="UP000000263">
    <property type="component" value="Chromosome"/>
</dbReference>
<evidence type="ECO:0000256" key="6">
    <source>
        <dbReference type="ARBA" id="ARBA00022840"/>
    </source>
</evidence>
<name>A7NQL5_ROSCS</name>
<feature type="domain" description="Aminoglycoside phosphotransferase" evidence="8">
    <location>
        <begin position="26"/>
        <end position="246"/>
    </location>
</feature>
<dbReference type="CDD" id="cd05153">
    <property type="entry name" value="HomoserineK_II"/>
    <property type="match status" value="1"/>
</dbReference>
<proteinExistence type="inferred from homology"/>
<evidence type="ECO:0000256" key="1">
    <source>
        <dbReference type="ARBA" id="ARBA00022605"/>
    </source>
</evidence>
<dbReference type="InterPro" id="IPR002575">
    <property type="entry name" value="Aminoglycoside_PTrfase"/>
</dbReference>
<dbReference type="PANTHER" id="PTHR21064:SF6">
    <property type="entry name" value="AMINOGLYCOSIDE PHOSPHOTRANSFERASE DOMAIN-CONTAINING PROTEIN"/>
    <property type="match status" value="1"/>
</dbReference>
<keyword evidence="3" id="KW-0791">Threonine biosynthesis</keyword>
<dbReference type="InterPro" id="IPR050249">
    <property type="entry name" value="Pseudomonas-type_ThrB"/>
</dbReference>
<evidence type="ECO:0000313" key="10">
    <source>
        <dbReference type="Proteomes" id="UP000000263"/>
    </source>
</evidence>
<dbReference type="GO" id="GO:0004413">
    <property type="term" value="F:homoserine kinase activity"/>
    <property type="evidence" value="ECO:0007669"/>
    <property type="project" value="InterPro"/>
</dbReference>
<keyword evidence="1" id="KW-0028">Amino-acid biosynthesis</keyword>
<gene>
    <name evidence="9" type="ordered locus">Rcas_3823</name>
</gene>
<dbReference type="InterPro" id="IPR011009">
    <property type="entry name" value="Kinase-like_dom_sf"/>
</dbReference>
<keyword evidence="4" id="KW-0547">Nucleotide-binding</keyword>
<keyword evidence="6" id="KW-0067">ATP-binding</keyword>
<comment type="similarity">
    <text evidence="7">Belongs to the pseudomonas-type ThrB family.</text>
</comment>
<reference evidence="9 10" key="1">
    <citation type="submission" date="2007-08" db="EMBL/GenBank/DDBJ databases">
        <title>Complete sequence of Roseiflexus castenholzii DSM 13941.</title>
        <authorList>
            <consortium name="US DOE Joint Genome Institute"/>
            <person name="Copeland A."/>
            <person name="Lucas S."/>
            <person name="Lapidus A."/>
            <person name="Barry K."/>
            <person name="Glavina del Rio T."/>
            <person name="Dalin E."/>
            <person name="Tice H."/>
            <person name="Pitluck S."/>
            <person name="Thompson L.S."/>
            <person name="Brettin T."/>
            <person name="Bruce D."/>
            <person name="Detter J.C."/>
            <person name="Han C."/>
            <person name="Tapia R."/>
            <person name="Schmutz J."/>
            <person name="Larimer F."/>
            <person name="Land M."/>
            <person name="Hauser L."/>
            <person name="Kyrpides N."/>
            <person name="Mikhailova N."/>
            <person name="Bryant D.A."/>
            <person name="Hanada S."/>
            <person name="Tsukatani Y."/>
            <person name="Richardson P."/>
        </authorList>
    </citation>
    <scope>NUCLEOTIDE SEQUENCE [LARGE SCALE GENOMIC DNA]</scope>
    <source>
        <strain evidence="10">DSM 13941 / HLO8</strain>
    </source>
</reference>
<evidence type="ECO:0000259" key="8">
    <source>
        <dbReference type="Pfam" id="PF01636"/>
    </source>
</evidence>
<dbReference type="RefSeq" id="WP_012122284.1">
    <property type="nucleotide sequence ID" value="NC_009767.1"/>
</dbReference>
<organism evidence="9 10">
    <name type="scientific">Roseiflexus castenholzii (strain DSM 13941 / HLO8)</name>
    <dbReference type="NCBI Taxonomy" id="383372"/>
    <lineage>
        <taxon>Bacteria</taxon>
        <taxon>Bacillati</taxon>
        <taxon>Chloroflexota</taxon>
        <taxon>Chloroflexia</taxon>
        <taxon>Chloroflexales</taxon>
        <taxon>Roseiflexineae</taxon>
        <taxon>Roseiflexaceae</taxon>
        <taxon>Roseiflexus</taxon>
    </lineage>
</organism>
<sequence>MLKSTDITRVLSCYDLGSIEGIAATGHGFVNETAIVVTRQGRFVVRRNHYRFSLASVCYRHRLIDHLCQRSFPTARLIQNKNGSTVTIIDGRIYEVQEYVHGTDFDPGCPGQVMEVGATLACYHQAVLDLPPPEDGTLPRYAPARITSLTEGLYERDVMGELHADLAWYDGRAAALRAILSDHTYEALPRVLIHGDMHPDNVRFAGDRVVALLDFDQVERDARIVDLADALVGFTTRVLPSEAASWGVFRGPLDIPQAVNLVCSYSRAAPLLPGEVAALPALIEVLWLRGELGRVISTPEGAPDYHAAVLAQGRRLSEWMQQHAPILINRWSEAAIGRIGALAA</sequence>
<dbReference type="GO" id="GO:0009088">
    <property type="term" value="P:threonine biosynthetic process"/>
    <property type="evidence" value="ECO:0007669"/>
    <property type="project" value="UniProtKB-KW"/>
</dbReference>
<dbReference type="Gene3D" id="3.30.200.20">
    <property type="entry name" value="Phosphorylase Kinase, domain 1"/>
    <property type="match status" value="1"/>
</dbReference>
<dbReference type="PANTHER" id="PTHR21064">
    <property type="entry name" value="AMINOGLYCOSIDE PHOSPHOTRANSFERASE DOMAIN-CONTAINING PROTEIN-RELATED"/>
    <property type="match status" value="1"/>
</dbReference>
<evidence type="ECO:0000256" key="5">
    <source>
        <dbReference type="ARBA" id="ARBA00022777"/>
    </source>
</evidence>
<dbReference type="STRING" id="383372.Rcas_3823"/>
<dbReference type="EMBL" id="CP000804">
    <property type="protein sequence ID" value="ABU59861.1"/>
    <property type="molecule type" value="Genomic_DNA"/>
</dbReference>
<keyword evidence="5" id="KW-0418">Kinase</keyword>
<dbReference type="AlphaFoldDB" id="A7NQL5"/>
<protein>
    <submittedName>
        <fullName evidence="9">Aminoglycoside phosphotransferase</fullName>
    </submittedName>
</protein>
<accession>A7NQL5</accession>
<dbReference type="HOGENOM" id="CLU_854845_0_0_0"/>
<dbReference type="KEGG" id="rca:Rcas_3823"/>
<keyword evidence="10" id="KW-1185">Reference proteome</keyword>
<dbReference type="SUPFAM" id="SSF56112">
    <property type="entry name" value="Protein kinase-like (PK-like)"/>
    <property type="match status" value="1"/>
</dbReference>
<evidence type="ECO:0000313" key="9">
    <source>
        <dbReference type="EMBL" id="ABU59861.1"/>
    </source>
</evidence>
<keyword evidence="2 9" id="KW-0808">Transferase</keyword>
<evidence type="ECO:0000256" key="7">
    <source>
        <dbReference type="ARBA" id="ARBA00038240"/>
    </source>
</evidence>
<dbReference type="InterPro" id="IPR005280">
    <property type="entry name" value="Homoserine_kinase_II"/>
</dbReference>